<dbReference type="SUPFAM" id="SSF141571">
    <property type="entry name" value="Pentapeptide repeat-like"/>
    <property type="match status" value="1"/>
</dbReference>
<gene>
    <name evidence="2" type="ORF">DUNSADRAFT_17367</name>
</gene>
<proteinExistence type="predicted"/>
<dbReference type="PANTHER" id="PTHR47121">
    <property type="entry name" value="THYLAKOID LUMENAL PROTEIN TL20.3, CHLOROPLASTIC"/>
    <property type="match status" value="1"/>
</dbReference>
<dbReference type="PANTHER" id="PTHR47121:SF2">
    <property type="entry name" value="THYLAKOID LUMENAL PROTEIN TL20.3, CHLOROPLASTIC"/>
    <property type="match status" value="1"/>
</dbReference>
<evidence type="ECO:0000313" key="3">
    <source>
        <dbReference type="Proteomes" id="UP000815325"/>
    </source>
</evidence>
<dbReference type="InterPro" id="IPR001646">
    <property type="entry name" value="5peptide_repeat"/>
</dbReference>
<feature type="region of interest" description="Disordered" evidence="1">
    <location>
        <begin position="221"/>
        <end position="250"/>
    </location>
</feature>
<evidence type="ECO:0000313" key="2">
    <source>
        <dbReference type="EMBL" id="KAF5840264.1"/>
    </source>
</evidence>
<keyword evidence="3" id="KW-1185">Reference proteome</keyword>
<dbReference type="InterPro" id="IPR053285">
    <property type="entry name" value="Thylakoid_lumenal_pentapeptide"/>
</dbReference>
<name>A0ABQ7H072_DUNSA</name>
<dbReference type="Gene3D" id="2.160.20.80">
    <property type="entry name" value="E3 ubiquitin-protein ligase SopA"/>
    <property type="match status" value="1"/>
</dbReference>
<comment type="caution">
    <text evidence="2">The sequence shown here is derived from an EMBL/GenBank/DDBJ whole genome shotgun (WGS) entry which is preliminary data.</text>
</comment>
<dbReference type="EMBL" id="MU069519">
    <property type="protein sequence ID" value="KAF5840264.1"/>
    <property type="molecule type" value="Genomic_DNA"/>
</dbReference>
<dbReference type="Pfam" id="PF00805">
    <property type="entry name" value="Pentapeptide"/>
    <property type="match status" value="2"/>
</dbReference>
<reference evidence="2" key="1">
    <citation type="submission" date="2017-08" db="EMBL/GenBank/DDBJ databases">
        <authorList>
            <person name="Polle J.E."/>
            <person name="Barry K."/>
            <person name="Cushman J."/>
            <person name="Schmutz J."/>
            <person name="Tran D."/>
            <person name="Hathwaick L.T."/>
            <person name="Yim W.C."/>
            <person name="Jenkins J."/>
            <person name="Mckie-Krisberg Z.M."/>
            <person name="Prochnik S."/>
            <person name="Lindquist E."/>
            <person name="Dockter R.B."/>
            <person name="Adam C."/>
            <person name="Molina H."/>
            <person name="Bunkerborg J."/>
            <person name="Jin E."/>
            <person name="Buchheim M."/>
            <person name="Magnuson J."/>
        </authorList>
    </citation>
    <scope>NUCLEOTIDE SEQUENCE</scope>
    <source>
        <strain evidence="2">CCAP 19/18</strain>
    </source>
</reference>
<organism evidence="2 3">
    <name type="scientific">Dunaliella salina</name>
    <name type="common">Green alga</name>
    <name type="synonym">Protococcus salinus</name>
    <dbReference type="NCBI Taxonomy" id="3046"/>
    <lineage>
        <taxon>Eukaryota</taxon>
        <taxon>Viridiplantae</taxon>
        <taxon>Chlorophyta</taxon>
        <taxon>core chlorophytes</taxon>
        <taxon>Chlorophyceae</taxon>
        <taxon>CS clade</taxon>
        <taxon>Chlamydomonadales</taxon>
        <taxon>Dunaliellaceae</taxon>
        <taxon>Dunaliella</taxon>
    </lineage>
</organism>
<protein>
    <submittedName>
        <fullName evidence="2">Thylakoid lumenal protein</fullName>
    </submittedName>
</protein>
<dbReference type="Proteomes" id="UP000815325">
    <property type="component" value="Unassembled WGS sequence"/>
</dbReference>
<accession>A0ABQ7H072</accession>
<evidence type="ECO:0000256" key="1">
    <source>
        <dbReference type="SAM" id="MobiDB-lite"/>
    </source>
</evidence>
<feature type="region of interest" description="Disordered" evidence="1">
    <location>
        <begin position="1"/>
        <end position="28"/>
    </location>
</feature>
<sequence>MLLQTRSPRLSVHASAQGSKQPKLAPVRQGSKTLDVVKGVALGGVTAMALTLAPTTTLPAQAELNKYEANIEGEFAGGTSQQWGEADIDGKDFSNQDLRRSNFTSASAKKANFSNSNFSGAYFIKAVVAGANFENAIVTDVLMDRAVIVDANLRNANFERTVFTRSDLSRSDIYGADFSNALLDRTMQMQLCRYADGVNPRTGVSTRASLGCGSMRRFKTATPSAVEGPQVPEEDKEAFRKTLGPRGGGQ</sequence>
<feature type="compositionally biased region" description="Polar residues" evidence="1">
    <location>
        <begin position="1"/>
        <end position="20"/>
    </location>
</feature>